<gene>
    <name evidence="7" type="primary">LOC104248187</name>
</gene>
<evidence type="ECO:0000256" key="2">
    <source>
        <dbReference type="ARBA" id="ARBA00023242"/>
    </source>
</evidence>
<sequence length="845" mass="93646">MLFPESASLTLKVECKASTSDDFNMQMEPQVSLECDRCLHPETLMCKDGVSDDTQHPAAAQPVITSEDHPAAQLSVLIYDHAVTQQVSLSQDQVMLQKPAKRQTRQWAAWTRQEEESFFSALRQVGKNFEKITSRVQSKNKDQVRHYYYRLVRRMNKLLGPELSLDAKNSKDTNAAMLRWWSLLEKSSCKASKLHLKPRRFKIFIETLESQLLKDRKKNVRRRPSQGESSSTAAASLSSHSRVSTNDSRTVKVVLLDNQDVQKFGSGKGSSLKRHVTMGVNRSNTKVDSSPVKNARHRRKIGSVSTAAYKRWEKAAIAGVSLVADAAEHLERATIDKDVGLVQNSQGINGFEHVGKDVPSLPTLSQNLLNETNLQSCMKLKLQLFPVDEGTRRALEMDNHNPYLELTLSNRKKMSSILEHLNRKWGSSSIATGKLVLFPYHVQMENLVQSLRWTKDTTLSAADVYNLIGSPPVFRLRYGWFPNSELGTFQAPLSSTTPFTQNTNTNITEEKNEEVLASSHGKLVRFSKEPLVSNPRMTVTSSSTELSGESNLQATMGVNTYNSDHNETLLMHRRDNGAITTEKQVEMHDMQGSKNSALSAGDWEDSLTNISVGDLLSDAPDDEETDCIESTLPGSSHFLQQMPFSCDSFDAAIAAHIYKHQSKAESQMALPPQASSIWNAEDTCDAFAFQKDVAFRRTANNSSSNVGAENRQHISQSSSLLLDAGVKDLPGKMEPLTDELAHEDPVDECHAQALGGSTKDLSGLSDIYWPDSLGPLELDAPSCRYHSEDLILSDNSLGGLNRLIASSLDAFQNCSFFGLDKKEPGSTVEAVETTSLADYKIGAKV</sequence>
<dbReference type="STRING" id="4096.A0A1U7YHS7"/>
<evidence type="ECO:0000256" key="3">
    <source>
        <dbReference type="SAM" id="MobiDB-lite"/>
    </source>
</evidence>
<dbReference type="Pfam" id="PF00249">
    <property type="entry name" value="Myb_DNA-binding"/>
    <property type="match status" value="1"/>
</dbReference>
<evidence type="ECO:0000256" key="1">
    <source>
        <dbReference type="ARBA" id="ARBA00023125"/>
    </source>
</evidence>
<keyword evidence="1" id="KW-0238">DNA-binding</keyword>
<dbReference type="FunFam" id="1.10.10.60:FF:000287">
    <property type="entry name" value="TSL-kinase interacting protein 1"/>
    <property type="match status" value="1"/>
</dbReference>
<name>A0A1U7YHS7_NICSY</name>
<evidence type="ECO:0000313" key="7">
    <source>
        <dbReference type="RefSeq" id="XP_009802688.1"/>
    </source>
</evidence>
<keyword evidence="2" id="KW-0539">Nucleus</keyword>
<dbReference type="GO" id="GO:0007389">
    <property type="term" value="P:pattern specification process"/>
    <property type="evidence" value="ECO:0007669"/>
    <property type="project" value="TreeGrafter"/>
</dbReference>
<dbReference type="PANTHER" id="PTHR21677">
    <property type="entry name" value="CRAMPED PROTEIN"/>
    <property type="match status" value="1"/>
</dbReference>
<evidence type="ECO:0000259" key="4">
    <source>
        <dbReference type="PROSITE" id="PS50090"/>
    </source>
</evidence>
<dbReference type="OrthoDB" id="515799at2759"/>
<dbReference type="RefSeq" id="XP_009802688.1">
    <property type="nucleotide sequence ID" value="XM_009804386.1"/>
</dbReference>
<dbReference type="InterPro" id="IPR009057">
    <property type="entry name" value="Homeodomain-like_sf"/>
</dbReference>
<dbReference type="InterPro" id="IPR017884">
    <property type="entry name" value="SANT_dom"/>
</dbReference>
<dbReference type="GO" id="GO:0010597">
    <property type="term" value="P:green leaf volatile biosynthetic process"/>
    <property type="evidence" value="ECO:0007669"/>
    <property type="project" value="UniProtKB-ARBA"/>
</dbReference>
<dbReference type="GO" id="GO:0000976">
    <property type="term" value="F:transcription cis-regulatory region binding"/>
    <property type="evidence" value="ECO:0007669"/>
    <property type="project" value="UniProtKB-ARBA"/>
</dbReference>
<dbReference type="GO" id="GO:0005634">
    <property type="term" value="C:nucleus"/>
    <property type="evidence" value="ECO:0007669"/>
    <property type="project" value="TreeGrafter"/>
</dbReference>
<reference evidence="6" key="1">
    <citation type="journal article" date="2013" name="Genome Biol.">
        <title>Reference genomes and transcriptomes of Nicotiana sylvestris and Nicotiana tomentosiformis.</title>
        <authorList>
            <person name="Sierro N."/>
            <person name="Battey J.N."/>
            <person name="Ouadi S."/>
            <person name="Bovet L."/>
            <person name="Goepfert S."/>
            <person name="Bakaher N."/>
            <person name="Peitsch M.C."/>
            <person name="Ivanov N.V."/>
        </authorList>
    </citation>
    <scope>NUCLEOTIDE SEQUENCE [LARGE SCALE GENOMIC DNA]</scope>
</reference>
<dbReference type="AlphaFoldDB" id="A0A1U7YHS7"/>
<dbReference type="InterPro" id="IPR055315">
    <property type="entry name" value="Cramped-like"/>
</dbReference>
<dbReference type="eggNOG" id="KOG4468">
    <property type="taxonomic scope" value="Eukaryota"/>
</dbReference>
<dbReference type="PROSITE" id="PS50090">
    <property type="entry name" value="MYB_LIKE"/>
    <property type="match status" value="1"/>
</dbReference>
<evidence type="ECO:0000259" key="5">
    <source>
        <dbReference type="PROSITE" id="PS51293"/>
    </source>
</evidence>
<dbReference type="InterPro" id="IPR001005">
    <property type="entry name" value="SANT/Myb"/>
</dbReference>
<accession>A0A1U7YHS7</accession>
<keyword evidence="6" id="KW-1185">Reference proteome</keyword>
<dbReference type="PROSITE" id="PS51293">
    <property type="entry name" value="SANT"/>
    <property type="match status" value="1"/>
</dbReference>
<dbReference type="Proteomes" id="UP000189701">
    <property type="component" value="Unplaced"/>
</dbReference>
<proteinExistence type="predicted"/>
<dbReference type="CDD" id="cd00167">
    <property type="entry name" value="SANT"/>
    <property type="match status" value="1"/>
</dbReference>
<dbReference type="PANTHER" id="PTHR21677:SF1">
    <property type="entry name" value="PROTEIN CRAMPED-LIKE"/>
    <property type="match status" value="1"/>
</dbReference>
<evidence type="ECO:0000313" key="6">
    <source>
        <dbReference type="Proteomes" id="UP000189701"/>
    </source>
</evidence>
<feature type="compositionally biased region" description="Basic residues" evidence="3">
    <location>
        <begin position="215"/>
        <end position="224"/>
    </location>
</feature>
<dbReference type="SUPFAM" id="SSF46689">
    <property type="entry name" value="Homeodomain-like"/>
    <property type="match status" value="1"/>
</dbReference>
<organism evidence="6 7">
    <name type="scientific">Nicotiana sylvestris</name>
    <name type="common">Wood tobacco</name>
    <name type="synonym">South American tobacco</name>
    <dbReference type="NCBI Taxonomy" id="4096"/>
    <lineage>
        <taxon>Eukaryota</taxon>
        <taxon>Viridiplantae</taxon>
        <taxon>Streptophyta</taxon>
        <taxon>Embryophyta</taxon>
        <taxon>Tracheophyta</taxon>
        <taxon>Spermatophyta</taxon>
        <taxon>Magnoliopsida</taxon>
        <taxon>eudicotyledons</taxon>
        <taxon>Gunneridae</taxon>
        <taxon>Pentapetalae</taxon>
        <taxon>asterids</taxon>
        <taxon>lamiids</taxon>
        <taxon>Solanales</taxon>
        <taxon>Solanaceae</taxon>
        <taxon>Nicotianoideae</taxon>
        <taxon>Nicotianeae</taxon>
        <taxon>Nicotiana</taxon>
    </lineage>
</organism>
<reference evidence="7" key="2">
    <citation type="submission" date="2025-08" db="UniProtKB">
        <authorList>
            <consortium name="RefSeq"/>
        </authorList>
    </citation>
    <scope>IDENTIFICATION</scope>
    <source>
        <tissue evidence="7">Leaf</tissue>
    </source>
</reference>
<feature type="domain" description="SANT" evidence="5">
    <location>
        <begin position="110"/>
        <end position="156"/>
    </location>
</feature>
<protein>
    <submittedName>
        <fullName evidence="7">TSL-kinase interacting protein 1 isoform X1</fullName>
    </submittedName>
</protein>
<feature type="domain" description="Myb-like" evidence="4">
    <location>
        <begin position="102"/>
        <end position="152"/>
    </location>
</feature>
<feature type="compositionally biased region" description="Low complexity" evidence="3">
    <location>
        <begin position="229"/>
        <end position="241"/>
    </location>
</feature>
<feature type="region of interest" description="Disordered" evidence="3">
    <location>
        <begin position="215"/>
        <end position="245"/>
    </location>
</feature>
<dbReference type="Gene3D" id="1.20.58.1880">
    <property type="match status" value="1"/>
</dbReference>
<dbReference type="SMART" id="SM00717">
    <property type="entry name" value="SANT"/>
    <property type="match status" value="1"/>
</dbReference>
<dbReference type="GO" id="GO:0003682">
    <property type="term" value="F:chromatin binding"/>
    <property type="evidence" value="ECO:0007669"/>
    <property type="project" value="InterPro"/>
</dbReference>